<protein>
    <recommendedName>
        <fullName evidence="4">Ninja-family protein</fullName>
    </recommendedName>
    <alternativeName>
        <fullName evidence="4">ABI-binding protein</fullName>
    </alternativeName>
</protein>
<evidence type="ECO:0000256" key="2">
    <source>
        <dbReference type="ARBA" id="ARBA00006081"/>
    </source>
</evidence>
<comment type="caution">
    <text evidence="7">The sequence shown here is derived from an EMBL/GenBank/DDBJ whole genome shotgun (WGS) entry which is preliminary data.</text>
</comment>
<name>A0ABD1WV66_9LAMI</name>
<dbReference type="Pfam" id="PF16135">
    <property type="entry name" value="TDBD"/>
    <property type="match status" value="1"/>
</dbReference>
<evidence type="ECO:0000256" key="5">
    <source>
        <dbReference type="SAM" id="MobiDB-lite"/>
    </source>
</evidence>
<evidence type="ECO:0000259" key="6">
    <source>
        <dbReference type="Pfam" id="PF16135"/>
    </source>
</evidence>
<dbReference type="EMBL" id="JBFOLJ010000002">
    <property type="protein sequence ID" value="KAL2553597.1"/>
    <property type="molecule type" value="Genomic_DNA"/>
</dbReference>
<comment type="subcellular location">
    <subcellularLocation>
        <location evidence="1 4">Nucleus</location>
    </subcellularLocation>
</comment>
<organism evidence="7 9">
    <name type="scientific">Forsythia ovata</name>
    <dbReference type="NCBI Taxonomy" id="205694"/>
    <lineage>
        <taxon>Eukaryota</taxon>
        <taxon>Viridiplantae</taxon>
        <taxon>Streptophyta</taxon>
        <taxon>Embryophyta</taxon>
        <taxon>Tracheophyta</taxon>
        <taxon>Spermatophyta</taxon>
        <taxon>Magnoliopsida</taxon>
        <taxon>eudicotyledons</taxon>
        <taxon>Gunneridae</taxon>
        <taxon>Pentapetalae</taxon>
        <taxon>asterids</taxon>
        <taxon>lamiids</taxon>
        <taxon>Lamiales</taxon>
        <taxon>Oleaceae</taxon>
        <taxon>Forsythieae</taxon>
        <taxon>Forsythia</taxon>
    </lineage>
</organism>
<feature type="compositionally biased region" description="Polar residues" evidence="5">
    <location>
        <begin position="140"/>
        <end position="153"/>
    </location>
</feature>
<dbReference type="InterPro" id="IPR032308">
    <property type="entry name" value="TDBD"/>
</dbReference>
<dbReference type="InterPro" id="IPR031307">
    <property type="entry name" value="Ninja_fam"/>
</dbReference>
<sequence>MVDDNALDLTLGLPCGGGGSSVKGKIGSSSDTRSNEVDRGSKVIDRFKNFLEDGTQQHPVKTEENIFNNFPKAAVDVETSKNVNTGGLWVTNDCRSTSVEEEKRSDVSEKRKSLFSEMSQQKKRETETHHPDFADKTKGSHISISTDEGSTAENEGVADSEVEGSSLRQVSQHDDSSRRFVNSCDTSRVHKEVHAFSDSSGVELLGQNRFTISSEKEFNTGNMSTHYRVPFPGQPVNMLNVPYSQPVKDYNPSSTPSSSSYPLPSMMHVMGGTNSEQPGVMSASLPLMFGYTPVQLPTLDKDNLQGLVSHHHQLRPTYTGRDHINMDKGNDGPKITQATMPVILHKSSDTNDGKEVDLARSNRKQHVGEEGSSTHTEGDLKGIDFPAIRPGIAADLKFGGCGSYPNLPWVSTTGSGPNGKTISGVTYKYSPTQIRIVCACHGSHMSPEEFVQHASEENPDSGTGLASFPSSAPVV</sequence>
<reference evidence="9" key="2">
    <citation type="submission" date="2024-07" db="EMBL/GenBank/DDBJ databases">
        <title>Two chromosome-level genome assemblies of Korean endemic species Abeliophyllum distichum and Forsythia ovata (Oleaceae).</title>
        <authorList>
            <person name="Jang H."/>
        </authorList>
    </citation>
    <scope>NUCLEOTIDE SEQUENCE [LARGE SCALE GENOMIC DNA]</scope>
</reference>
<feature type="region of interest" description="Disordered" evidence="5">
    <location>
        <begin position="361"/>
        <end position="382"/>
    </location>
</feature>
<comment type="similarity">
    <text evidence="2 4">Belongs to the Ninja family.</text>
</comment>
<accession>A0ABD1WV66</accession>
<dbReference type="PANTHER" id="PTHR31413:SF12">
    <property type="entry name" value="AFP HOMOLOG 2"/>
    <property type="match status" value="1"/>
</dbReference>
<keyword evidence="9" id="KW-1185">Reference proteome</keyword>
<feature type="region of interest" description="Disordered" evidence="5">
    <location>
        <begin position="96"/>
        <end position="179"/>
    </location>
</feature>
<keyword evidence="3 4" id="KW-0539">Nucleus</keyword>
<dbReference type="Proteomes" id="UP001604277">
    <property type="component" value="Unassembled WGS sequence"/>
</dbReference>
<evidence type="ECO:0000313" key="9">
    <source>
        <dbReference type="Proteomes" id="UP001604277"/>
    </source>
</evidence>
<feature type="region of interest" description="Disordered" evidence="5">
    <location>
        <begin position="13"/>
        <end position="38"/>
    </location>
</feature>
<dbReference type="GO" id="GO:0005634">
    <property type="term" value="C:nucleus"/>
    <property type="evidence" value="ECO:0007669"/>
    <property type="project" value="UniProtKB-SubCell"/>
</dbReference>
<dbReference type="PANTHER" id="PTHR31413">
    <property type="entry name" value="AFP HOMOLOG 2"/>
    <property type="match status" value="1"/>
</dbReference>
<evidence type="ECO:0000256" key="1">
    <source>
        <dbReference type="ARBA" id="ARBA00004123"/>
    </source>
</evidence>
<reference evidence="7" key="1">
    <citation type="submission" date="2024-07" db="EMBL/GenBank/DDBJ databases">
        <title>Two chromosome-level genome assemblies of Korean endemic species Abeliophyllum distichum and Forsythia ovata (Oleaceae).</title>
        <authorList>
            <person name="Mun J.H."/>
        </authorList>
    </citation>
    <scope>NUCLEOTIDE SEQUENCE</scope>
    <source>
        <strain evidence="7">KNKB202402200001</strain>
        <tissue evidence="7">Leaf</tissue>
    </source>
</reference>
<evidence type="ECO:0000313" key="7">
    <source>
        <dbReference type="EMBL" id="KAL2553597.1"/>
    </source>
</evidence>
<gene>
    <name evidence="7" type="ORF">Fot_07216</name>
    <name evidence="8" type="ORF">Fot_07314</name>
</gene>
<evidence type="ECO:0000313" key="8">
    <source>
        <dbReference type="EMBL" id="KAL2553695.1"/>
    </source>
</evidence>
<evidence type="ECO:0000256" key="3">
    <source>
        <dbReference type="ARBA" id="ARBA00023242"/>
    </source>
</evidence>
<feature type="compositionally biased region" description="Basic and acidic residues" evidence="5">
    <location>
        <begin position="98"/>
        <end position="138"/>
    </location>
</feature>
<comment type="function">
    <text evidence="4">Acts as a negative regulator of abscisic acid (ABA) response.</text>
</comment>
<dbReference type="AlphaFoldDB" id="A0ABD1WV66"/>
<feature type="region of interest" description="Disordered" evidence="5">
    <location>
        <begin position="450"/>
        <end position="475"/>
    </location>
</feature>
<dbReference type="EMBL" id="JBFOLJ010000002">
    <property type="protein sequence ID" value="KAL2553695.1"/>
    <property type="molecule type" value="Genomic_DNA"/>
</dbReference>
<evidence type="ECO:0000256" key="4">
    <source>
        <dbReference type="RuleBase" id="RU369029"/>
    </source>
</evidence>
<feature type="domain" description="Tify" evidence="6">
    <location>
        <begin position="435"/>
        <end position="462"/>
    </location>
</feature>
<proteinExistence type="inferred from homology"/>